<accession>A0AAF0DNL2</accession>
<feature type="region of interest" description="Disordered" evidence="1">
    <location>
        <begin position="206"/>
        <end position="226"/>
    </location>
</feature>
<name>A0AAF0DNL2_9CAUD</name>
<feature type="compositionally biased region" description="Polar residues" evidence="1">
    <location>
        <begin position="216"/>
        <end position="226"/>
    </location>
</feature>
<reference evidence="2" key="1">
    <citation type="journal article" date="2023" name="bioRxiv">
        <title>Novel crAssphage isolates exhibit conserved gene order and purifying selection of the host specificity protein.</title>
        <authorList>
            <person name="Papudeshi B."/>
            <person name="Vega A.A."/>
            <person name="Souza C."/>
            <person name="Giles S.K."/>
            <person name="Mallawaarachchi V."/>
            <person name="Roach M.J."/>
            <person name="An M."/>
            <person name="Jacobson N."/>
            <person name="McNair K."/>
            <person name="Mora M.F."/>
            <person name="Pastrana K."/>
            <person name="Leigh C."/>
            <person name="Cram C."/>
            <person name="Plewa W.S."/>
            <person name="Grigson S.R."/>
            <person name="Bouras G."/>
            <person name="Decewicz P."/>
            <person name="Luque A."/>
            <person name="Droit L."/>
            <person name="Handley S.A."/>
            <person name="Segall A.M."/>
            <person name="Dinsdale E.A."/>
            <person name="Edwards R.A."/>
        </authorList>
    </citation>
    <scope>NUCLEOTIDE SEQUENCE</scope>
    <source>
        <strain evidence="2">Bc03</strain>
    </source>
</reference>
<protein>
    <submittedName>
        <fullName evidence="2">Integration host factor subunit</fullName>
    </submittedName>
</protein>
<dbReference type="EMBL" id="OQ198718">
    <property type="protein sequence ID" value="WEY17538.1"/>
    <property type="molecule type" value="Genomic_DNA"/>
</dbReference>
<feature type="compositionally biased region" description="Basic and acidic residues" evidence="1">
    <location>
        <begin position="206"/>
        <end position="215"/>
    </location>
</feature>
<evidence type="ECO:0000313" key="2">
    <source>
        <dbReference type="EMBL" id="WEY17538.1"/>
    </source>
</evidence>
<sequence>MTWREIIYMCSDELKLSSDDSYYTEDHIKFLISKYRSFILKQRYSDLKKFIPESNFSTICLDLMEVPAISGEPCEGGVYLRTTKKVPFMMGIKQPRVYPVDYYQGEITYISRDRMKYVGFNKYLSNIIYCSLAPDNYIYFKSSNPQYLYLEKVRITALFSDAEETFGLQCDEDGQICELLDSDFPLESALVSPLVELVVKELRGPEYSPEDKVNDANDNLSNVSTK</sequence>
<keyword evidence="3" id="KW-1185">Reference proteome</keyword>
<evidence type="ECO:0000256" key="1">
    <source>
        <dbReference type="SAM" id="MobiDB-lite"/>
    </source>
</evidence>
<dbReference type="Proteomes" id="UP001225300">
    <property type="component" value="Segment"/>
</dbReference>
<dbReference type="InterPro" id="IPR057878">
    <property type="entry name" value="CrAss_Ring_2"/>
</dbReference>
<proteinExistence type="predicted"/>
<dbReference type="Pfam" id="PF25702">
    <property type="entry name" value="CrAss_Ring_2"/>
    <property type="match status" value="1"/>
</dbReference>
<organism evidence="2 3">
    <name type="scientific">Kolpuevirus sp. 'frurule'</name>
    <dbReference type="NCBI Taxonomy" id="3028514"/>
    <lineage>
        <taxon>Viruses</taxon>
        <taxon>Duplodnaviria</taxon>
        <taxon>Heunggongvirae</taxon>
        <taxon>Uroviricota</taxon>
        <taxon>Caudoviricetes</taxon>
        <taxon>Crassvirales</taxon>
        <taxon>Steigviridae</taxon>
        <taxon>Asinivirinae</taxon>
        <taxon>Kolpuevirus</taxon>
    </lineage>
</organism>
<evidence type="ECO:0000313" key="3">
    <source>
        <dbReference type="Proteomes" id="UP001225300"/>
    </source>
</evidence>